<evidence type="ECO:0000313" key="1">
    <source>
        <dbReference type="EMBL" id="MBX47970.1"/>
    </source>
</evidence>
<dbReference type="AlphaFoldDB" id="A0A2P2NZQ7"/>
<dbReference type="EMBL" id="GGEC01067486">
    <property type="protein sequence ID" value="MBX47970.1"/>
    <property type="molecule type" value="Transcribed_RNA"/>
</dbReference>
<reference evidence="1" key="1">
    <citation type="submission" date="2018-02" db="EMBL/GenBank/DDBJ databases">
        <title>Rhizophora mucronata_Transcriptome.</title>
        <authorList>
            <person name="Meera S.P."/>
            <person name="Sreeshan A."/>
            <person name="Augustine A."/>
        </authorList>
    </citation>
    <scope>NUCLEOTIDE SEQUENCE</scope>
    <source>
        <tissue evidence="1">Leaf</tissue>
    </source>
</reference>
<accession>A0A2P2NZQ7</accession>
<protein>
    <submittedName>
        <fullName evidence="1">Uncharacterized protein</fullName>
    </submittedName>
</protein>
<proteinExistence type="predicted"/>
<sequence>MDICAILDILLVVARHTNRSRIQPRTLAKKPWAAIPIYVDFQIKA</sequence>
<organism evidence="1">
    <name type="scientific">Rhizophora mucronata</name>
    <name type="common">Asiatic mangrove</name>
    <dbReference type="NCBI Taxonomy" id="61149"/>
    <lineage>
        <taxon>Eukaryota</taxon>
        <taxon>Viridiplantae</taxon>
        <taxon>Streptophyta</taxon>
        <taxon>Embryophyta</taxon>
        <taxon>Tracheophyta</taxon>
        <taxon>Spermatophyta</taxon>
        <taxon>Magnoliopsida</taxon>
        <taxon>eudicotyledons</taxon>
        <taxon>Gunneridae</taxon>
        <taxon>Pentapetalae</taxon>
        <taxon>rosids</taxon>
        <taxon>fabids</taxon>
        <taxon>Malpighiales</taxon>
        <taxon>Rhizophoraceae</taxon>
        <taxon>Rhizophora</taxon>
    </lineage>
</organism>
<name>A0A2P2NZQ7_RHIMU</name>